<dbReference type="EMBL" id="LR699553">
    <property type="protein sequence ID" value="VVD29414.1"/>
    <property type="molecule type" value="Genomic_DNA"/>
</dbReference>
<name>A0A5Q4ZHP6_9BURK</name>
<evidence type="ECO:0000313" key="2">
    <source>
        <dbReference type="Proteomes" id="UP000325811"/>
    </source>
</evidence>
<protein>
    <submittedName>
        <fullName evidence="1">Uncharacterized protein</fullName>
    </submittedName>
</protein>
<reference evidence="1 2" key="1">
    <citation type="submission" date="2019-08" db="EMBL/GenBank/DDBJ databases">
        <authorList>
            <person name="Herpell B J."/>
        </authorList>
    </citation>
    <scope>NUCLEOTIDE SEQUENCE [LARGE SCALE GENOMIC DNA]</scope>
    <source>
        <strain evidence="2">Msb3</strain>
    </source>
</reference>
<sequence length="36" mass="4118">MRTIAAATDPLNQSPWLRTALFLPMLGGMRQHPLRR</sequence>
<organism evidence="1 2">
    <name type="scientific">Paraburkholderia dioscoreae</name>
    <dbReference type="NCBI Taxonomy" id="2604047"/>
    <lineage>
        <taxon>Bacteria</taxon>
        <taxon>Pseudomonadati</taxon>
        <taxon>Pseudomonadota</taxon>
        <taxon>Betaproteobacteria</taxon>
        <taxon>Burkholderiales</taxon>
        <taxon>Burkholderiaceae</taxon>
        <taxon>Paraburkholderia</taxon>
    </lineage>
</organism>
<proteinExistence type="predicted"/>
<evidence type="ECO:0000313" key="1">
    <source>
        <dbReference type="EMBL" id="VVD29414.1"/>
    </source>
</evidence>
<dbReference type="AlphaFoldDB" id="A0A5Q4ZHP6"/>
<keyword evidence="2" id="KW-1185">Reference proteome</keyword>
<dbReference type="Proteomes" id="UP000325811">
    <property type="component" value="Chromosome I"/>
</dbReference>
<gene>
    <name evidence="1" type="ORF">PDMSB3_2958</name>
</gene>
<dbReference type="KEGG" id="pdio:PDMSB3_2958"/>
<accession>A0A5Q4ZHP6</accession>